<sequence length="176" mass="19918">MEAVVDRTSTSLPKPQLKNLEQQCAHADKLSYNCNWRDVVMLNTDTFIESVHALDPLKKILRAYHQAEETLIPDTKSAMQGLYSEFAKDLIWILDALTSKTMMTEEIWASDEPVVVTVAKETSKRKRDSEGEGEDKDEPEVAGPDAPRSQKRARKIRHLQTVDGPAARTRARLEAR</sequence>
<dbReference type="EMBL" id="MLYV02000299">
    <property type="protein sequence ID" value="PSS17114.1"/>
    <property type="molecule type" value="Genomic_DNA"/>
</dbReference>
<name>A0A2R6QXK2_9APHY</name>
<accession>A0A2R6QXK2</accession>
<proteinExistence type="predicted"/>
<dbReference type="Proteomes" id="UP000186601">
    <property type="component" value="Unassembled WGS sequence"/>
</dbReference>
<feature type="compositionally biased region" description="Acidic residues" evidence="1">
    <location>
        <begin position="131"/>
        <end position="140"/>
    </location>
</feature>
<keyword evidence="3" id="KW-1185">Reference proteome</keyword>
<gene>
    <name evidence="2" type="ORF">PHLCEN_2v3238</name>
</gene>
<dbReference type="AlphaFoldDB" id="A0A2R6QXK2"/>
<evidence type="ECO:0000313" key="2">
    <source>
        <dbReference type="EMBL" id="PSS17114.1"/>
    </source>
</evidence>
<organism evidence="2 3">
    <name type="scientific">Hermanssonia centrifuga</name>
    <dbReference type="NCBI Taxonomy" id="98765"/>
    <lineage>
        <taxon>Eukaryota</taxon>
        <taxon>Fungi</taxon>
        <taxon>Dikarya</taxon>
        <taxon>Basidiomycota</taxon>
        <taxon>Agaricomycotina</taxon>
        <taxon>Agaricomycetes</taxon>
        <taxon>Polyporales</taxon>
        <taxon>Meruliaceae</taxon>
        <taxon>Hermanssonia</taxon>
    </lineage>
</organism>
<evidence type="ECO:0000313" key="3">
    <source>
        <dbReference type="Proteomes" id="UP000186601"/>
    </source>
</evidence>
<feature type="compositionally biased region" description="Basic residues" evidence="1">
    <location>
        <begin position="149"/>
        <end position="158"/>
    </location>
</feature>
<feature type="region of interest" description="Disordered" evidence="1">
    <location>
        <begin position="120"/>
        <end position="176"/>
    </location>
</feature>
<evidence type="ECO:0000256" key="1">
    <source>
        <dbReference type="SAM" id="MobiDB-lite"/>
    </source>
</evidence>
<reference evidence="2 3" key="1">
    <citation type="submission" date="2018-02" db="EMBL/GenBank/DDBJ databases">
        <title>Genome sequence of the basidiomycete white-rot fungus Phlebia centrifuga.</title>
        <authorList>
            <person name="Granchi Z."/>
            <person name="Peng M."/>
            <person name="de Vries R.P."/>
            <person name="Hilden K."/>
            <person name="Makela M.R."/>
            <person name="Grigoriev I."/>
            <person name="Riley R."/>
        </authorList>
    </citation>
    <scope>NUCLEOTIDE SEQUENCE [LARGE SCALE GENOMIC DNA]</scope>
    <source>
        <strain evidence="2 3">FBCC195</strain>
    </source>
</reference>
<protein>
    <submittedName>
        <fullName evidence="2">Uncharacterized protein</fullName>
    </submittedName>
</protein>
<comment type="caution">
    <text evidence="2">The sequence shown here is derived from an EMBL/GenBank/DDBJ whole genome shotgun (WGS) entry which is preliminary data.</text>
</comment>